<dbReference type="EMBL" id="FN594518">
    <property type="protein sequence ID" value="CBH51595.1"/>
    <property type="molecule type" value="Genomic_DNA"/>
</dbReference>
<dbReference type="SUPFAM" id="SSF55729">
    <property type="entry name" value="Acyl-CoA N-acyltransferases (Nat)"/>
    <property type="match status" value="1"/>
</dbReference>
<evidence type="ECO:0000313" key="1">
    <source>
        <dbReference type="EMBL" id="CBH51595.1"/>
    </source>
</evidence>
<dbReference type="InterPro" id="IPR016181">
    <property type="entry name" value="Acyl_CoA_acyltransferase"/>
</dbReference>
<name>D2EBS9_9CAUD</name>
<dbReference type="OrthoDB" id="12198at10239"/>
<evidence type="ECO:0000313" key="2">
    <source>
        <dbReference type="Proteomes" id="UP000001906"/>
    </source>
</evidence>
<dbReference type="KEGG" id="vg:8673589"/>
<sequence>MVEWVIQDVLNTVPELCWGGREEAADRIVRATVEVDRYELCAFANGKPVGICVLVSEEDPHVGPCLGVMWHWVHPAHSGELGKLFLKRAIELAKENSLPCIAFSHRIKEGEYRIKYRRVHGQVSPSAAAGVVRR</sequence>
<dbReference type="Proteomes" id="UP000001906">
    <property type="component" value="Segment"/>
</dbReference>
<organism evidence="1 2">
    <name type="scientific">Pseudomonas phage phi2</name>
    <dbReference type="NCBI Taxonomy" id="1450169"/>
    <lineage>
        <taxon>Viruses</taxon>
        <taxon>Duplodnaviria</taxon>
        <taxon>Heunggongvirae</taxon>
        <taxon>Uroviricota</taxon>
        <taxon>Caudoviricetes</taxon>
        <taxon>Autographivirales</taxon>
        <taxon>Autoscriptoviridae</taxon>
        <taxon>Tunggulvirus</taxon>
        <taxon>Tunggulvirus f2</taxon>
    </lineage>
</organism>
<dbReference type="Gene3D" id="3.40.630.30">
    <property type="match status" value="1"/>
</dbReference>
<proteinExistence type="predicted"/>
<accession>D2EBS9</accession>
<dbReference type="RefSeq" id="YP_003345490.1">
    <property type="nucleotide sequence ID" value="NC_013638.1"/>
</dbReference>
<protein>
    <submittedName>
        <fullName evidence="1">Hypothetical phage protein</fullName>
    </submittedName>
</protein>
<keyword evidence="2" id="KW-1185">Reference proteome</keyword>
<gene>
    <name evidence="1" type="ORF">SBWP25_0025</name>
</gene>
<dbReference type="GeneID" id="8673589"/>
<reference evidence="1 2" key="1">
    <citation type="journal article" date="2010" name="Nature">
        <title>Antagonistic coevolution accelerates molecular evolution.</title>
        <authorList>
            <person name="Paterson S."/>
            <person name="Vogwill T."/>
            <person name="Buckling A."/>
            <person name="Benmayor R."/>
            <person name="Spiers A.J."/>
            <person name="Thomson N.R."/>
            <person name="Quail M."/>
            <person name="Smith F."/>
            <person name="Walker D."/>
            <person name="Libberton B."/>
            <person name="Fenton A."/>
            <person name="Hall N."/>
            <person name="Brockhurst M.A."/>
        </authorList>
    </citation>
    <scope>NUCLEOTIDE SEQUENCE [LARGE SCALE GENOMIC DNA]</scope>
    <source>
        <strain evidence="2">phi 2</strain>
    </source>
</reference>